<dbReference type="AlphaFoldDB" id="A0AAJ0FQD4"/>
<keyword evidence="3" id="KW-1185">Reference proteome</keyword>
<feature type="region of interest" description="Disordered" evidence="1">
    <location>
        <begin position="125"/>
        <end position="174"/>
    </location>
</feature>
<sequence>MGLRLYQAPAAESQAKPQPPAEKSPAHGRSQIRRRPLSQMPEHLRERRRRILSSSVAPVRSGGPRRSSSSYDPTIPGQAPPVIPNPYPNPPESGRIALRDMARGLLDDRGVAQTGERWANLHAFNASPSGGLELDPPPYLPSDMQPTADSQSLRRRRTGVPTQPIPTSDLRMTLGPNFTGVARFTAEPAPISRANATNAPRHDPRRELEELIHHYQPSMLWRRPVLNPRLADDDQANQIDGLGDRNRSLSPEGDHVWDTLLSTVTPDPQPPSVGSSFASASASASAATSQSTAAGSAGTSLTSPDVVDGPVLEQPCESECDNSDSEADDDVHDEDEDEDDEDIEMDENTWIRFSNAMARVGRSYADAARSNGNEESLELLGGIGGMQHIVRSLARREDIPDEWWAEAGLSRTLPREDSAN</sequence>
<dbReference type="EMBL" id="MU838999">
    <property type="protein sequence ID" value="KAK1771119.1"/>
    <property type="molecule type" value="Genomic_DNA"/>
</dbReference>
<dbReference type="RefSeq" id="XP_060287332.1">
    <property type="nucleotide sequence ID" value="XM_060425876.1"/>
</dbReference>
<gene>
    <name evidence="2" type="ORF">QBC33DRAFT_511907</name>
</gene>
<evidence type="ECO:0000256" key="1">
    <source>
        <dbReference type="SAM" id="MobiDB-lite"/>
    </source>
</evidence>
<feature type="compositionally biased region" description="Basic and acidic residues" evidence="1">
    <location>
        <begin position="242"/>
        <end position="254"/>
    </location>
</feature>
<feature type="compositionally biased region" description="Low complexity" evidence="1">
    <location>
        <begin position="60"/>
        <end position="70"/>
    </location>
</feature>
<feature type="compositionally biased region" description="Acidic residues" evidence="1">
    <location>
        <begin position="316"/>
        <end position="344"/>
    </location>
</feature>
<accession>A0AAJ0FQD4</accession>
<feature type="compositionally biased region" description="Pro residues" evidence="1">
    <location>
        <begin position="78"/>
        <end position="91"/>
    </location>
</feature>
<proteinExistence type="predicted"/>
<reference evidence="2" key="1">
    <citation type="submission" date="2023-06" db="EMBL/GenBank/DDBJ databases">
        <title>Genome-scale phylogeny and comparative genomics of the fungal order Sordariales.</title>
        <authorList>
            <consortium name="Lawrence Berkeley National Laboratory"/>
            <person name="Hensen N."/>
            <person name="Bonometti L."/>
            <person name="Westerberg I."/>
            <person name="Brannstrom I.O."/>
            <person name="Guillou S."/>
            <person name="Cros-Aarteil S."/>
            <person name="Calhoun S."/>
            <person name="Haridas S."/>
            <person name="Kuo A."/>
            <person name="Mondo S."/>
            <person name="Pangilinan J."/>
            <person name="Riley R."/>
            <person name="Labutti K."/>
            <person name="Andreopoulos B."/>
            <person name="Lipzen A."/>
            <person name="Chen C."/>
            <person name="Yanf M."/>
            <person name="Daum C."/>
            <person name="Ng V."/>
            <person name="Clum A."/>
            <person name="Steindorff A."/>
            <person name="Ohm R."/>
            <person name="Martin F."/>
            <person name="Silar P."/>
            <person name="Natvig D."/>
            <person name="Lalanne C."/>
            <person name="Gautier V."/>
            <person name="Ament-Velasquez S.L."/>
            <person name="Kruys A."/>
            <person name="Hutchinson M.I."/>
            <person name="Powell A.J."/>
            <person name="Barry K."/>
            <person name="Miller A.N."/>
            <person name="Grigoriev I.V."/>
            <person name="Debuchy R."/>
            <person name="Gladieux P."/>
            <person name="Thoren M.H."/>
            <person name="Johannesson H."/>
        </authorList>
    </citation>
    <scope>NUCLEOTIDE SEQUENCE</scope>
    <source>
        <strain evidence="2">8032-3</strain>
    </source>
</reference>
<feature type="region of interest" description="Disordered" evidence="1">
    <location>
        <begin position="234"/>
        <end position="254"/>
    </location>
</feature>
<feature type="compositionally biased region" description="Low complexity" evidence="1">
    <location>
        <begin position="292"/>
        <end position="303"/>
    </location>
</feature>
<organism evidence="2 3">
    <name type="scientific">Phialemonium atrogriseum</name>
    <dbReference type="NCBI Taxonomy" id="1093897"/>
    <lineage>
        <taxon>Eukaryota</taxon>
        <taxon>Fungi</taxon>
        <taxon>Dikarya</taxon>
        <taxon>Ascomycota</taxon>
        <taxon>Pezizomycotina</taxon>
        <taxon>Sordariomycetes</taxon>
        <taxon>Sordariomycetidae</taxon>
        <taxon>Cephalothecales</taxon>
        <taxon>Cephalothecaceae</taxon>
        <taxon>Phialemonium</taxon>
    </lineage>
</organism>
<evidence type="ECO:0000313" key="3">
    <source>
        <dbReference type="Proteomes" id="UP001244011"/>
    </source>
</evidence>
<comment type="caution">
    <text evidence="2">The sequence shown here is derived from an EMBL/GenBank/DDBJ whole genome shotgun (WGS) entry which is preliminary data.</text>
</comment>
<feature type="region of interest" description="Disordered" evidence="1">
    <location>
        <begin position="292"/>
        <end position="344"/>
    </location>
</feature>
<dbReference type="Proteomes" id="UP001244011">
    <property type="component" value="Unassembled WGS sequence"/>
</dbReference>
<protein>
    <submittedName>
        <fullName evidence="2">Uncharacterized protein</fullName>
    </submittedName>
</protein>
<feature type="region of interest" description="Disordered" evidence="1">
    <location>
        <begin position="1"/>
        <end position="95"/>
    </location>
</feature>
<dbReference type="GeneID" id="85309063"/>
<name>A0AAJ0FQD4_9PEZI</name>
<evidence type="ECO:0000313" key="2">
    <source>
        <dbReference type="EMBL" id="KAK1771119.1"/>
    </source>
</evidence>